<keyword evidence="2" id="KW-0732">Signal</keyword>
<name>A0A067PUA7_9AGAM</name>
<sequence length="56" mass="6116">MMLLRPYLAAVLLLLVSVASALPTADTSLDERGVSGKDWKRGADKDWERGVGGKDW</sequence>
<evidence type="ECO:0000313" key="3">
    <source>
        <dbReference type="EMBL" id="KDQ54872.1"/>
    </source>
</evidence>
<feature type="compositionally biased region" description="Basic and acidic residues" evidence="1">
    <location>
        <begin position="29"/>
        <end position="56"/>
    </location>
</feature>
<evidence type="ECO:0000256" key="2">
    <source>
        <dbReference type="SAM" id="SignalP"/>
    </source>
</evidence>
<reference evidence="4" key="1">
    <citation type="journal article" date="2014" name="Proc. Natl. Acad. Sci. U.S.A.">
        <title>Extensive sampling of basidiomycete genomes demonstrates inadequacy of the white-rot/brown-rot paradigm for wood decay fungi.</title>
        <authorList>
            <person name="Riley R."/>
            <person name="Salamov A.A."/>
            <person name="Brown D.W."/>
            <person name="Nagy L.G."/>
            <person name="Floudas D."/>
            <person name="Held B.W."/>
            <person name="Levasseur A."/>
            <person name="Lombard V."/>
            <person name="Morin E."/>
            <person name="Otillar R."/>
            <person name="Lindquist E.A."/>
            <person name="Sun H."/>
            <person name="LaButti K.M."/>
            <person name="Schmutz J."/>
            <person name="Jabbour D."/>
            <person name="Luo H."/>
            <person name="Baker S.E."/>
            <person name="Pisabarro A.G."/>
            <person name="Walton J.D."/>
            <person name="Blanchette R.A."/>
            <person name="Henrissat B."/>
            <person name="Martin F."/>
            <person name="Cullen D."/>
            <person name="Hibbett D.S."/>
            <person name="Grigoriev I.V."/>
        </authorList>
    </citation>
    <scope>NUCLEOTIDE SEQUENCE [LARGE SCALE GENOMIC DNA]</scope>
    <source>
        <strain evidence="4">MUCL 33604</strain>
    </source>
</reference>
<dbReference type="AlphaFoldDB" id="A0A067PUA7"/>
<organism evidence="3 4">
    <name type="scientific">Jaapia argillacea MUCL 33604</name>
    <dbReference type="NCBI Taxonomy" id="933084"/>
    <lineage>
        <taxon>Eukaryota</taxon>
        <taxon>Fungi</taxon>
        <taxon>Dikarya</taxon>
        <taxon>Basidiomycota</taxon>
        <taxon>Agaricomycotina</taxon>
        <taxon>Agaricomycetes</taxon>
        <taxon>Agaricomycetidae</taxon>
        <taxon>Jaapiales</taxon>
        <taxon>Jaapiaceae</taxon>
        <taxon>Jaapia</taxon>
    </lineage>
</organism>
<feature type="chain" id="PRO_5001643446" evidence="2">
    <location>
        <begin position="22"/>
        <end position="56"/>
    </location>
</feature>
<feature type="signal peptide" evidence="2">
    <location>
        <begin position="1"/>
        <end position="21"/>
    </location>
</feature>
<evidence type="ECO:0000256" key="1">
    <source>
        <dbReference type="SAM" id="MobiDB-lite"/>
    </source>
</evidence>
<keyword evidence="4" id="KW-1185">Reference proteome</keyword>
<dbReference type="InParanoid" id="A0A067PUA7"/>
<dbReference type="Proteomes" id="UP000027265">
    <property type="component" value="Unassembled WGS sequence"/>
</dbReference>
<protein>
    <submittedName>
        <fullName evidence="3">Uncharacterized protein</fullName>
    </submittedName>
</protein>
<gene>
    <name evidence="3" type="ORF">JAAARDRAFT_60327</name>
</gene>
<evidence type="ECO:0000313" key="4">
    <source>
        <dbReference type="Proteomes" id="UP000027265"/>
    </source>
</evidence>
<dbReference type="HOGENOM" id="CLU_3014472_0_0_1"/>
<dbReference type="EMBL" id="KL197727">
    <property type="protein sequence ID" value="KDQ54872.1"/>
    <property type="molecule type" value="Genomic_DNA"/>
</dbReference>
<proteinExistence type="predicted"/>
<feature type="region of interest" description="Disordered" evidence="1">
    <location>
        <begin position="28"/>
        <end position="56"/>
    </location>
</feature>
<accession>A0A067PUA7</accession>